<protein>
    <recommendedName>
        <fullName evidence="4">Dirigent protein</fullName>
    </recommendedName>
</protein>
<dbReference type="AlphaFoldDB" id="A0A068UTY7"/>
<comment type="similarity">
    <text evidence="1 4">Belongs to the plant dirigent protein family.</text>
</comment>
<dbReference type="InterPro" id="IPR044859">
    <property type="entry name" value="Allene_oxi_cyc_Dirigent"/>
</dbReference>
<comment type="subcellular location">
    <subcellularLocation>
        <location evidence="4">Secreted</location>
        <location evidence="4">Extracellular space</location>
        <location evidence="4">Apoplast</location>
    </subcellularLocation>
</comment>
<dbReference type="Gramene" id="CDP11901">
    <property type="protein sequence ID" value="CDP11901"/>
    <property type="gene ID" value="GSCOC_T00035196001"/>
</dbReference>
<dbReference type="EMBL" id="HG739144">
    <property type="protein sequence ID" value="CDP11901.1"/>
    <property type="molecule type" value="Genomic_DNA"/>
</dbReference>
<keyword evidence="3 4" id="KW-0964">Secreted</keyword>
<dbReference type="Proteomes" id="UP000295252">
    <property type="component" value="Chromosome VII"/>
</dbReference>
<dbReference type="GO" id="GO:0048046">
    <property type="term" value="C:apoplast"/>
    <property type="evidence" value="ECO:0007669"/>
    <property type="project" value="UniProtKB-SubCell"/>
</dbReference>
<keyword evidence="4" id="KW-0052">Apoplast</keyword>
<dbReference type="Gene3D" id="2.40.480.10">
    <property type="entry name" value="Allene oxide cyclase-like"/>
    <property type="match status" value="1"/>
</dbReference>
<feature type="chain" id="PRO_5008190192" description="Dirigent protein" evidence="4">
    <location>
        <begin position="27"/>
        <end position="188"/>
    </location>
</feature>
<accession>A0A068UTY7</accession>
<comment type="function">
    <text evidence="4">Dirigent proteins impart stereoselectivity on the phenoxy radical-coupling reaction, yielding optically active lignans from two molecules of coniferyl alcohol in the biosynthesis of lignans, flavonolignans, and alkaloids and thus plays a central role in plant secondary metabolism.</text>
</comment>
<evidence type="ECO:0000256" key="3">
    <source>
        <dbReference type="ARBA" id="ARBA00022525"/>
    </source>
</evidence>
<reference evidence="6" key="1">
    <citation type="journal article" date="2014" name="Science">
        <title>The coffee genome provides insight into the convergent evolution of caffeine biosynthesis.</title>
        <authorList>
            <person name="Denoeud F."/>
            <person name="Carretero-Paulet L."/>
            <person name="Dereeper A."/>
            <person name="Droc G."/>
            <person name="Guyot R."/>
            <person name="Pietrella M."/>
            <person name="Zheng C."/>
            <person name="Alberti A."/>
            <person name="Anthony F."/>
            <person name="Aprea G."/>
            <person name="Aury J.M."/>
            <person name="Bento P."/>
            <person name="Bernard M."/>
            <person name="Bocs S."/>
            <person name="Campa C."/>
            <person name="Cenci A."/>
            <person name="Combes M.C."/>
            <person name="Crouzillat D."/>
            <person name="Da Silva C."/>
            <person name="Daddiego L."/>
            <person name="De Bellis F."/>
            <person name="Dussert S."/>
            <person name="Garsmeur O."/>
            <person name="Gayraud T."/>
            <person name="Guignon V."/>
            <person name="Jahn K."/>
            <person name="Jamilloux V."/>
            <person name="Joet T."/>
            <person name="Labadie K."/>
            <person name="Lan T."/>
            <person name="Leclercq J."/>
            <person name="Lepelley M."/>
            <person name="Leroy T."/>
            <person name="Li L.T."/>
            <person name="Librado P."/>
            <person name="Lopez L."/>
            <person name="Munoz A."/>
            <person name="Noel B."/>
            <person name="Pallavicini A."/>
            <person name="Perrotta G."/>
            <person name="Poncet V."/>
            <person name="Pot D."/>
            <person name="Priyono X."/>
            <person name="Rigoreau M."/>
            <person name="Rouard M."/>
            <person name="Rozas J."/>
            <person name="Tranchant-Dubreuil C."/>
            <person name="VanBuren R."/>
            <person name="Zhang Q."/>
            <person name="Andrade A.C."/>
            <person name="Argout X."/>
            <person name="Bertrand B."/>
            <person name="de Kochko A."/>
            <person name="Graziosi G."/>
            <person name="Henry R.J."/>
            <person name="Jayarama X."/>
            <person name="Ming R."/>
            <person name="Nagai C."/>
            <person name="Rounsley S."/>
            <person name="Sankoff D."/>
            <person name="Giuliano G."/>
            <person name="Albert V.A."/>
            <person name="Wincker P."/>
            <person name="Lashermes P."/>
        </authorList>
    </citation>
    <scope>NUCLEOTIDE SEQUENCE [LARGE SCALE GENOMIC DNA]</scope>
    <source>
        <strain evidence="6">cv. DH200-94</strain>
    </source>
</reference>
<feature type="signal peptide" evidence="4">
    <location>
        <begin position="1"/>
        <end position="26"/>
    </location>
</feature>
<dbReference type="InParanoid" id="A0A068UTY7"/>
<dbReference type="InterPro" id="IPR004265">
    <property type="entry name" value="Dirigent"/>
</dbReference>
<organism evidence="5 6">
    <name type="scientific">Coffea canephora</name>
    <name type="common">Robusta coffee</name>
    <dbReference type="NCBI Taxonomy" id="49390"/>
    <lineage>
        <taxon>Eukaryota</taxon>
        <taxon>Viridiplantae</taxon>
        <taxon>Streptophyta</taxon>
        <taxon>Embryophyta</taxon>
        <taxon>Tracheophyta</taxon>
        <taxon>Spermatophyta</taxon>
        <taxon>Magnoliopsida</taxon>
        <taxon>eudicotyledons</taxon>
        <taxon>Gunneridae</taxon>
        <taxon>Pentapetalae</taxon>
        <taxon>asterids</taxon>
        <taxon>lamiids</taxon>
        <taxon>Gentianales</taxon>
        <taxon>Rubiaceae</taxon>
        <taxon>Ixoroideae</taxon>
        <taxon>Gardenieae complex</taxon>
        <taxon>Bertiereae - Coffeeae clade</taxon>
        <taxon>Coffeeae</taxon>
        <taxon>Coffea</taxon>
    </lineage>
</organism>
<evidence type="ECO:0000256" key="4">
    <source>
        <dbReference type="RuleBase" id="RU363099"/>
    </source>
</evidence>
<comment type="subunit">
    <text evidence="2 4">Homodimer.</text>
</comment>
<dbReference type="GO" id="GO:0009699">
    <property type="term" value="P:phenylpropanoid biosynthetic process"/>
    <property type="evidence" value="ECO:0007669"/>
    <property type="project" value="UniProtKB-ARBA"/>
</dbReference>
<gene>
    <name evidence="5" type="ORF">GSCOC_T00035196001</name>
</gene>
<proteinExistence type="inferred from homology"/>
<dbReference type="STRING" id="49390.A0A068UTY7"/>
<sequence length="188" mass="20416">MAKSSALASIQISLVLLLAIVVCLEANLLDPYCCYRGKETKITAYVQLFLGGPNVTTVPVAGALGRPRIPEEFGTISVNDARLTEGISINSLTVGRSQGLYVSASRDNLNSFDVFSFLFTNAQYNGSTLEFQGPGLDLQNVTTVREVSVVSGTKTFRYAQGYAAFETVLRRPAMNYTVIRANVTISHY</sequence>
<evidence type="ECO:0000313" key="6">
    <source>
        <dbReference type="Proteomes" id="UP000295252"/>
    </source>
</evidence>
<keyword evidence="4" id="KW-0732">Signal</keyword>
<dbReference type="OMA" id="RFNTTFR"/>
<name>A0A068UTY7_COFCA</name>
<keyword evidence="6" id="KW-1185">Reference proteome</keyword>
<dbReference type="PhylomeDB" id="A0A068UTY7"/>
<dbReference type="PANTHER" id="PTHR21495">
    <property type="entry name" value="NUCLEOPORIN-RELATED"/>
    <property type="match status" value="1"/>
</dbReference>
<evidence type="ECO:0000256" key="1">
    <source>
        <dbReference type="ARBA" id="ARBA00010746"/>
    </source>
</evidence>
<evidence type="ECO:0000313" key="5">
    <source>
        <dbReference type="EMBL" id="CDP11901.1"/>
    </source>
</evidence>
<evidence type="ECO:0000256" key="2">
    <source>
        <dbReference type="ARBA" id="ARBA00011738"/>
    </source>
</evidence>
<dbReference type="Pfam" id="PF03018">
    <property type="entry name" value="Dirigent"/>
    <property type="match status" value="1"/>
</dbReference>